<protein>
    <submittedName>
        <fullName evidence="2">Uncharacterized protein</fullName>
    </submittedName>
</protein>
<organism evidence="2 3">
    <name type="scientific">Bradyrhizobium macuxiense</name>
    <dbReference type="NCBI Taxonomy" id="1755647"/>
    <lineage>
        <taxon>Bacteria</taxon>
        <taxon>Pseudomonadati</taxon>
        <taxon>Pseudomonadota</taxon>
        <taxon>Alphaproteobacteria</taxon>
        <taxon>Hyphomicrobiales</taxon>
        <taxon>Nitrobacteraceae</taxon>
        <taxon>Bradyrhizobium</taxon>
    </lineage>
</organism>
<comment type="caution">
    <text evidence="2">The sequence shown here is derived from an EMBL/GenBank/DDBJ whole genome shotgun (WGS) entry which is preliminary data.</text>
</comment>
<evidence type="ECO:0000313" key="2">
    <source>
        <dbReference type="EMBL" id="KWV60792.1"/>
    </source>
</evidence>
<keyword evidence="3" id="KW-1185">Reference proteome</keyword>
<sequence length="163" mass="16921">MSHSTLARTSLVLLSLGVFASPLQAAPASPFLAMAGSWSGGGILTTSDGARERLRCRANYDVAGTGSELRLSLKCASESYKFDLASEVEYRGGAISGAWTEASRNASGTISGRASGDHVEAAARGNNFSANLSLTTRGGRQSVSIRPQQESGVTEVSLALSRH</sequence>
<dbReference type="AlphaFoldDB" id="A0A109K4R2"/>
<gene>
    <name evidence="2" type="ORF">AS156_27505</name>
</gene>
<evidence type="ECO:0000256" key="1">
    <source>
        <dbReference type="SAM" id="SignalP"/>
    </source>
</evidence>
<keyword evidence="1" id="KW-0732">Signal</keyword>
<dbReference type="OrthoDB" id="8137995at2"/>
<accession>A0A109K4R2</accession>
<dbReference type="RefSeq" id="WP_066499486.1">
    <property type="nucleotide sequence ID" value="NZ_LNCU01000011.1"/>
</dbReference>
<feature type="signal peptide" evidence="1">
    <location>
        <begin position="1"/>
        <end position="25"/>
    </location>
</feature>
<dbReference type="EMBL" id="LNCU01000011">
    <property type="protein sequence ID" value="KWV60792.1"/>
    <property type="molecule type" value="Genomic_DNA"/>
</dbReference>
<name>A0A109K4R2_9BRAD</name>
<proteinExistence type="predicted"/>
<feature type="chain" id="PRO_5007137484" evidence="1">
    <location>
        <begin position="26"/>
        <end position="163"/>
    </location>
</feature>
<evidence type="ECO:0000313" key="3">
    <source>
        <dbReference type="Proteomes" id="UP000057737"/>
    </source>
</evidence>
<dbReference type="Proteomes" id="UP000057737">
    <property type="component" value="Unassembled WGS sequence"/>
</dbReference>
<reference evidence="2 3" key="1">
    <citation type="submission" date="2015-11" db="EMBL/GenBank/DDBJ databases">
        <title>Draft Genome Sequence of the Strain BR 10303 (Bradyrhizobium sp.) isolated from nodules of Centrolobium paraense.</title>
        <authorList>
            <person name="Zelli J.E."/>
            <person name="Simoes-Araujo J.L."/>
            <person name="Barauna A.C."/>
            <person name="Silva K."/>
        </authorList>
    </citation>
    <scope>NUCLEOTIDE SEQUENCE [LARGE SCALE GENOMIC DNA]</scope>
    <source>
        <strain evidence="2 3">BR 10303</strain>
    </source>
</reference>